<dbReference type="PANTHER" id="PTHR30574:SF1">
    <property type="entry name" value="SULPHUR TRANSPORT DOMAIN-CONTAINING PROTEIN"/>
    <property type="match status" value="1"/>
</dbReference>
<feature type="transmembrane region" description="Helical" evidence="9">
    <location>
        <begin position="77"/>
        <end position="96"/>
    </location>
</feature>
<sequence length="141" mass="14636">MQIDYTHFTPLASFAGGALIGLSAGLLILLAGKIAGIAGIVGGLVNSANDRTWRVLFVIGLLAAPWAWQYFAPLPDLTMVASTPWLIIAGLLVGIGTRYANGCTSGHGICGLSRLSVRSLAAVVAFMGAGFLTVLMIKHIL</sequence>
<keyword evidence="2" id="KW-0813">Transport</keyword>
<feature type="transmembrane region" description="Helical" evidence="9">
    <location>
        <begin position="117"/>
        <end position="137"/>
    </location>
</feature>
<keyword evidence="6 9" id="KW-1133">Transmembrane helix</keyword>
<accession>A0ABS2CBY1</accession>
<protein>
    <submittedName>
        <fullName evidence="10">YeeE/YedE family protein</fullName>
    </submittedName>
</protein>
<evidence type="ECO:0000256" key="7">
    <source>
        <dbReference type="ARBA" id="ARBA00023136"/>
    </source>
</evidence>
<dbReference type="EMBL" id="WOFE01000001">
    <property type="protein sequence ID" value="MBM5570861.1"/>
    <property type="molecule type" value="Genomic_DNA"/>
</dbReference>
<organism evidence="10 11">
    <name type="scientific">Deefgea chitinilytica</name>
    <dbReference type="NCBI Taxonomy" id="570276"/>
    <lineage>
        <taxon>Bacteria</taxon>
        <taxon>Pseudomonadati</taxon>
        <taxon>Pseudomonadota</taxon>
        <taxon>Betaproteobacteria</taxon>
        <taxon>Neisseriales</taxon>
        <taxon>Chitinibacteraceae</taxon>
        <taxon>Deefgea</taxon>
    </lineage>
</organism>
<reference evidence="10 11" key="1">
    <citation type="submission" date="2019-11" db="EMBL/GenBank/DDBJ databases">
        <title>Novel Deefgea species.</title>
        <authorList>
            <person name="Han J.-H."/>
        </authorList>
    </citation>
    <scope>NUCLEOTIDE SEQUENCE [LARGE SCALE GENOMIC DNA]</scope>
    <source>
        <strain evidence="10 11">LMG 24817</strain>
    </source>
</reference>
<dbReference type="RefSeq" id="WP_203570134.1">
    <property type="nucleotide sequence ID" value="NZ_WOFE01000001.1"/>
</dbReference>
<evidence type="ECO:0000256" key="9">
    <source>
        <dbReference type="SAM" id="Phobius"/>
    </source>
</evidence>
<evidence type="ECO:0000256" key="1">
    <source>
        <dbReference type="ARBA" id="ARBA00004429"/>
    </source>
</evidence>
<comment type="subcellular location">
    <subcellularLocation>
        <location evidence="1">Cell inner membrane</location>
        <topology evidence="1">Multi-pass membrane protein</topology>
    </subcellularLocation>
</comment>
<evidence type="ECO:0000256" key="3">
    <source>
        <dbReference type="ARBA" id="ARBA00022475"/>
    </source>
</evidence>
<evidence type="ECO:0000313" key="11">
    <source>
        <dbReference type="Proteomes" id="UP001195660"/>
    </source>
</evidence>
<feature type="transmembrane region" description="Helical" evidence="9">
    <location>
        <begin position="20"/>
        <end position="45"/>
    </location>
</feature>
<evidence type="ECO:0000256" key="4">
    <source>
        <dbReference type="ARBA" id="ARBA00022519"/>
    </source>
</evidence>
<comment type="similarity">
    <text evidence="8">Belongs to the TsuA/YedE (TC 9.B.102) family.</text>
</comment>
<evidence type="ECO:0000256" key="5">
    <source>
        <dbReference type="ARBA" id="ARBA00022692"/>
    </source>
</evidence>
<dbReference type="Proteomes" id="UP001195660">
    <property type="component" value="Unassembled WGS sequence"/>
</dbReference>
<keyword evidence="5 9" id="KW-0812">Transmembrane</keyword>
<evidence type="ECO:0000313" key="10">
    <source>
        <dbReference type="EMBL" id="MBM5570861.1"/>
    </source>
</evidence>
<dbReference type="Pfam" id="PF04143">
    <property type="entry name" value="Sulf_transp"/>
    <property type="match status" value="1"/>
</dbReference>
<dbReference type="PANTHER" id="PTHR30574">
    <property type="entry name" value="INNER MEMBRANE PROTEIN YEDE"/>
    <property type="match status" value="1"/>
</dbReference>
<evidence type="ECO:0000256" key="8">
    <source>
        <dbReference type="ARBA" id="ARBA00035655"/>
    </source>
</evidence>
<name>A0ABS2CBY1_9NEIS</name>
<feature type="transmembrane region" description="Helical" evidence="9">
    <location>
        <begin position="52"/>
        <end position="71"/>
    </location>
</feature>
<keyword evidence="11" id="KW-1185">Reference proteome</keyword>
<comment type="caution">
    <text evidence="10">The sequence shown here is derived from an EMBL/GenBank/DDBJ whole genome shotgun (WGS) entry which is preliminary data.</text>
</comment>
<keyword evidence="3" id="KW-1003">Cell membrane</keyword>
<keyword evidence="4" id="KW-0997">Cell inner membrane</keyword>
<gene>
    <name evidence="10" type="ORF">GM173_04620</name>
</gene>
<dbReference type="InterPro" id="IPR007272">
    <property type="entry name" value="Sulf_transp_TsuA/YedE"/>
</dbReference>
<evidence type="ECO:0000256" key="2">
    <source>
        <dbReference type="ARBA" id="ARBA00022448"/>
    </source>
</evidence>
<proteinExistence type="inferred from homology"/>
<keyword evidence="7 9" id="KW-0472">Membrane</keyword>
<evidence type="ECO:0000256" key="6">
    <source>
        <dbReference type="ARBA" id="ARBA00022989"/>
    </source>
</evidence>